<dbReference type="Pfam" id="PF00234">
    <property type="entry name" value="Tryp_alpha_amyl"/>
    <property type="match status" value="1"/>
</dbReference>
<keyword evidence="2" id="KW-0813">Transport</keyword>
<dbReference type="EnsemblPlants" id="TraesCS2B02G564300.1">
    <property type="protein sequence ID" value="TraesCS2B02G564300.1.cds1"/>
    <property type="gene ID" value="TraesCS2B02G564300"/>
</dbReference>
<dbReference type="Gramene" id="TraesLDM2B03G01057220.1">
    <property type="protein sequence ID" value="TraesLDM2B03G01057220.1.CDS1"/>
    <property type="gene ID" value="TraesLDM2B03G01057220"/>
</dbReference>
<dbReference type="Gramene" id="TraesCAD_scaffold_057338_01G000200.1">
    <property type="protein sequence ID" value="TraesCAD_scaffold_057338_01G000200.1"/>
    <property type="gene ID" value="TraesCAD_scaffold_057338_01G000200"/>
</dbReference>
<keyword evidence="3" id="KW-0446">Lipid-binding</keyword>
<dbReference type="InterPro" id="IPR016140">
    <property type="entry name" value="Bifunc_inhib/LTP/seed_store"/>
</dbReference>
<evidence type="ECO:0000259" key="5">
    <source>
        <dbReference type="Pfam" id="PF00234"/>
    </source>
</evidence>
<accession>A0A3B6CHY0</accession>
<dbReference type="Gramene" id="TraesCLE_scaffold_048044_01G000100.1">
    <property type="protein sequence ID" value="TraesCLE_scaffold_048044_01G000100.1"/>
    <property type="gene ID" value="TraesCLE_scaffold_048044_01G000100"/>
</dbReference>
<evidence type="ECO:0000256" key="2">
    <source>
        <dbReference type="ARBA" id="ARBA00022448"/>
    </source>
</evidence>
<keyword evidence="4" id="KW-0732">Signal</keyword>
<feature type="signal peptide" evidence="4">
    <location>
        <begin position="1"/>
        <end position="21"/>
    </location>
</feature>
<dbReference type="Gramene" id="TraesJUL2B03G01059140.1">
    <property type="protein sequence ID" value="TraesJUL2B03G01059140.1.CDS1"/>
    <property type="gene ID" value="TraesJUL2B03G01059140"/>
</dbReference>
<proteinExistence type="inferred from homology"/>
<dbReference type="InterPro" id="IPR033872">
    <property type="entry name" value="nsLTP2"/>
</dbReference>
<reference evidence="6" key="2">
    <citation type="submission" date="2018-10" db="UniProtKB">
        <authorList>
            <consortium name="EnsemblPlants"/>
        </authorList>
    </citation>
    <scope>IDENTIFICATION</scope>
</reference>
<dbReference type="Gramene" id="TraesROB_scaffold_044243_01G000100.1">
    <property type="protein sequence ID" value="TraesROB_scaffold_044243_01G000100.1"/>
    <property type="gene ID" value="TraesROB_scaffold_044243_01G000100"/>
</dbReference>
<dbReference type="Gene3D" id="1.10.110.10">
    <property type="entry name" value="Plant lipid-transfer and hydrophobic proteins"/>
    <property type="match status" value="1"/>
</dbReference>
<dbReference type="PANTHER" id="PTHR33214:SF31">
    <property type="entry name" value="BIFUNCTIONAL INHIBITOR_PLANT LIPID TRANSFER PROTEIN_SEED STORAGE HELICAL DOMAIN-CONTAINING PROTEIN"/>
    <property type="match status" value="1"/>
</dbReference>
<sequence length="104" mass="11249">MARSAVLSMCVVLVMVVGGGAMPQKLICSAKLYMLAPCDPVIKEVPWSAPSTLCCSNLRAQEEEGCICPYLQDPVYYGYINRPNLLKTLASCGLFIPPACPTTY</sequence>
<reference evidence="6" key="1">
    <citation type="submission" date="2018-08" db="EMBL/GenBank/DDBJ databases">
        <authorList>
            <person name="Rossello M."/>
        </authorList>
    </citation>
    <scope>NUCLEOTIDE SEQUENCE [LARGE SCALE GENOMIC DNA]</scope>
    <source>
        <strain evidence="6">cv. Chinese Spring</strain>
    </source>
</reference>
<dbReference type="SMR" id="A0A3B6CHY0"/>
<protein>
    <recommendedName>
        <fullName evidence="5">Bifunctional inhibitor/plant lipid transfer protein/seed storage helical domain-containing protein</fullName>
    </recommendedName>
</protein>
<dbReference type="GO" id="GO:0006869">
    <property type="term" value="P:lipid transport"/>
    <property type="evidence" value="ECO:0007669"/>
    <property type="project" value="InterPro"/>
</dbReference>
<dbReference type="InterPro" id="IPR036312">
    <property type="entry name" value="Bifun_inhib/LTP/seed_sf"/>
</dbReference>
<dbReference type="Gramene" id="TraesWEE_scaffold_060365_01G000100.1">
    <property type="protein sequence ID" value="TraesWEE_scaffold_060365_01G000100.1"/>
    <property type="gene ID" value="TraesWEE_scaffold_060365_01G000100"/>
</dbReference>
<name>A0A3B6CHY0_WHEAT</name>
<dbReference type="SUPFAM" id="SSF47699">
    <property type="entry name" value="Bifunctional inhibitor/lipid-transfer protein/seed storage 2S albumin"/>
    <property type="match status" value="1"/>
</dbReference>
<dbReference type="Gramene" id="TraesCS2B03G1413400.1">
    <property type="protein sequence ID" value="TraesCS2B03G1413400.1.CDS1"/>
    <property type="gene ID" value="TraesCS2B03G1413400"/>
</dbReference>
<dbReference type="AlphaFoldDB" id="A0A3B6CHY0"/>
<dbReference type="PANTHER" id="PTHR33214">
    <property type="entry name" value="BIFUNCTIONAL INHIBITOR/LIPID-TRANSFER PROTEIN/SEED STORAGE 2S ALBUMIN SUPERFAMILY PROTEIN"/>
    <property type="match status" value="1"/>
</dbReference>
<feature type="domain" description="Bifunctional inhibitor/plant lipid transfer protein/seed storage helical" evidence="5">
    <location>
        <begin position="28"/>
        <end position="100"/>
    </location>
</feature>
<dbReference type="Gramene" id="TraesCS2B02G564300.1">
    <property type="protein sequence ID" value="TraesCS2B02G564300.1.cds1"/>
    <property type="gene ID" value="TraesCS2B02G564300"/>
</dbReference>
<dbReference type="Gramene" id="TraesRN2B0101467200.1">
    <property type="protein sequence ID" value="TraesRN2B0101467200.1"/>
    <property type="gene ID" value="TraesRN2B0101467200"/>
</dbReference>
<feature type="chain" id="PRO_5043172411" description="Bifunctional inhibitor/plant lipid transfer protein/seed storage helical domain-containing protein" evidence="4">
    <location>
        <begin position="22"/>
        <end position="104"/>
    </location>
</feature>
<organism evidence="6">
    <name type="scientific">Triticum aestivum</name>
    <name type="common">Wheat</name>
    <dbReference type="NCBI Taxonomy" id="4565"/>
    <lineage>
        <taxon>Eukaryota</taxon>
        <taxon>Viridiplantae</taxon>
        <taxon>Streptophyta</taxon>
        <taxon>Embryophyta</taxon>
        <taxon>Tracheophyta</taxon>
        <taxon>Spermatophyta</taxon>
        <taxon>Magnoliopsida</taxon>
        <taxon>Liliopsida</taxon>
        <taxon>Poales</taxon>
        <taxon>Poaceae</taxon>
        <taxon>BOP clade</taxon>
        <taxon>Pooideae</taxon>
        <taxon>Triticodae</taxon>
        <taxon>Triticeae</taxon>
        <taxon>Triticinae</taxon>
        <taxon>Triticum</taxon>
    </lineage>
</organism>
<dbReference type="Gramene" id="TraesNOR2B03G01072060.1">
    <property type="protein sequence ID" value="TraesNOR2B03G01072060.1.CDS1"/>
    <property type="gene ID" value="TraesNOR2B03G01072060"/>
</dbReference>
<evidence type="ECO:0000256" key="4">
    <source>
        <dbReference type="SAM" id="SignalP"/>
    </source>
</evidence>
<dbReference type="Gramene" id="TraesARI2B03G01071670.1">
    <property type="protein sequence ID" value="TraesARI2B03G01071670.1.CDS1"/>
    <property type="gene ID" value="TraesARI2B03G01071670"/>
</dbReference>
<dbReference type="Proteomes" id="UP000019116">
    <property type="component" value="Chromosome 2B"/>
</dbReference>
<dbReference type="GO" id="GO:0008289">
    <property type="term" value="F:lipid binding"/>
    <property type="evidence" value="ECO:0007669"/>
    <property type="project" value="UniProtKB-KW"/>
</dbReference>
<keyword evidence="7" id="KW-1185">Reference proteome</keyword>
<evidence type="ECO:0000313" key="6">
    <source>
        <dbReference type="EnsemblPlants" id="TraesCS2B02G564300.1.cds1"/>
    </source>
</evidence>
<comment type="similarity">
    <text evidence="1">Belongs to the plant LTP family. B11E subfamily.</text>
</comment>
<evidence type="ECO:0000256" key="1">
    <source>
        <dbReference type="ARBA" id="ARBA00009707"/>
    </source>
</evidence>
<evidence type="ECO:0000313" key="7">
    <source>
        <dbReference type="Proteomes" id="UP000019116"/>
    </source>
</evidence>
<evidence type="ECO:0000256" key="3">
    <source>
        <dbReference type="ARBA" id="ARBA00023121"/>
    </source>
</evidence>
<dbReference type="Gramene" id="TraesSYM2B03G01072070.1">
    <property type="protein sequence ID" value="TraesSYM2B03G01072070.1.CDS1"/>
    <property type="gene ID" value="TraesSYM2B03G01072070"/>
</dbReference>
<dbReference type="Gramene" id="TraesPARA_EIv1.0_0484440.1">
    <property type="protein sequence ID" value="TraesPARA_EIv1.0_0484440.1.CDS1"/>
    <property type="gene ID" value="TraesPARA_EIv1.0_0484440"/>
</dbReference>